<evidence type="ECO:0000313" key="1">
    <source>
        <dbReference type="EMBL" id="KAF9512420.1"/>
    </source>
</evidence>
<proteinExistence type="predicted"/>
<dbReference type="EMBL" id="MU128987">
    <property type="protein sequence ID" value="KAF9512420.1"/>
    <property type="molecule type" value="Genomic_DNA"/>
</dbReference>
<gene>
    <name evidence="1" type="ORF">BS47DRAFT_1069922</name>
</gene>
<name>A0A9P6AV02_9AGAM</name>
<reference evidence="1" key="1">
    <citation type="journal article" date="2020" name="Nat. Commun.">
        <title>Large-scale genome sequencing of mycorrhizal fungi provides insights into the early evolution of symbiotic traits.</title>
        <authorList>
            <person name="Miyauchi S."/>
            <person name="Kiss E."/>
            <person name="Kuo A."/>
            <person name="Drula E."/>
            <person name="Kohler A."/>
            <person name="Sanchez-Garcia M."/>
            <person name="Morin E."/>
            <person name="Andreopoulos B."/>
            <person name="Barry K.W."/>
            <person name="Bonito G."/>
            <person name="Buee M."/>
            <person name="Carver A."/>
            <person name="Chen C."/>
            <person name="Cichocki N."/>
            <person name="Clum A."/>
            <person name="Culley D."/>
            <person name="Crous P.W."/>
            <person name="Fauchery L."/>
            <person name="Girlanda M."/>
            <person name="Hayes R.D."/>
            <person name="Keri Z."/>
            <person name="LaButti K."/>
            <person name="Lipzen A."/>
            <person name="Lombard V."/>
            <person name="Magnuson J."/>
            <person name="Maillard F."/>
            <person name="Murat C."/>
            <person name="Nolan M."/>
            <person name="Ohm R.A."/>
            <person name="Pangilinan J."/>
            <person name="Pereira M.F."/>
            <person name="Perotto S."/>
            <person name="Peter M."/>
            <person name="Pfister S."/>
            <person name="Riley R."/>
            <person name="Sitrit Y."/>
            <person name="Stielow J.B."/>
            <person name="Szollosi G."/>
            <person name="Zifcakova L."/>
            <person name="Stursova M."/>
            <person name="Spatafora J.W."/>
            <person name="Tedersoo L."/>
            <person name="Vaario L.M."/>
            <person name="Yamada A."/>
            <person name="Yan M."/>
            <person name="Wang P."/>
            <person name="Xu J."/>
            <person name="Bruns T."/>
            <person name="Baldrian P."/>
            <person name="Vilgalys R."/>
            <person name="Dunand C."/>
            <person name="Henrissat B."/>
            <person name="Grigoriev I.V."/>
            <person name="Hibbett D."/>
            <person name="Nagy L.G."/>
            <person name="Martin F.M."/>
        </authorList>
    </citation>
    <scope>NUCLEOTIDE SEQUENCE</scope>
    <source>
        <strain evidence="1">UP504</strain>
    </source>
</reference>
<evidence type="ECO:0000313" key="2">
    <source>
        <dbReference type="Proteomes" id="UP000886523"/>
    </source>
</evidence>
<dbReference type="Proteomes" id="UP000886523">
    <property type="component" value="Unassembled WGS sequence"/>
</dbReference>
<dbReference type="AlphaFoldDB" id="A0A9P6AV02"/>
<organism evidence="1 2">
    <name type="scientific">Hydnum rufescens UP504</name>
    <dbReference type="NCBI Taxonomy" id="1448309"/>
    <lineage>
        <taxon>Eukaryota</taxon>
        <taxon>Fungi</taxon>
        <taxon>Dikarya</taxon>
        <taxon>Basidiomycota</taxon>
        <taxon>Agaricomycotina</taxon>
        <taxon>Agaricomycetes</taxon>
        <taxon>Cantharellales</taxon>
        <taxon>Hydnaceae</taxon>
        <taxon>Hydnum</taxon>
    </lineage>
</organism>
<accession>A0A9P6AV02</accession>
<comment type="caution">
    <text evidence="1">The sequence shown here is derived from an EMBL/GenBank/DDBJ whole genome shotgun (WGS) entry which is preliminary data.</text>
</comment>
<sequence>MITELRISSQAQENEDSRRMSLKIHLFLHMDRDQRDWDPRATETDHIQHHHHCRIPRVRITASPYITKILVPCR</sequence>
<keyword evidence="2" id="KW-1185">Reference proteome</keyword>
<protein>
    <submittedName>
        <fullName evidence="1">Uncharacterized protein</fullName>
    </submittedName>
</protein>